<dbReference type="InterPro" id="IPR027417">
    <property type="entry name" value="P-loop_NTPase"/>
</dbReference>
<dbReference type="EMBL" id="BAABGA010000120">
    <property type="protein sequence ID" value="GAA4473413.1"/>
    <property type="molecule type" value="Genomic_DNA"/>
</dbReference>
<keyword evidence="3" id="KW-1185">Reference proteome</keyword>
<dbReference type="InterPro" id="IPR014001">
    <property type="entry name" value="Helicase_ATP-bd"/>
</dbReference>
<comment type="caution">
    <text evidence="2">The sequence shown here is derived from an EMBL/GenBank/DDBJ whole genome shotgun (WGS) entry which is preliminary data.</text>
</comment>
<protein>
    <recommendedName>
        <fullName evidence="1">Helicase ATP-binding domain-containing protein</fullName>
    </recommendedName>
</protein>
<evidence type="ECO:0000259" key="1">
    <source>
        <dbReference type="PROSITE" id="PS51192"/>
    </source>
</evidence>
<organism evidence="2 3">
    <name type="scientific">Novipirellula rosea</name>
    <dbReference type="NCBI Taxonomy" id="1031540"/>
    <lineage>
        <taxon>Bacteria</taxon>
        <taxon>Pseudomonadati</taxon>
        <taxon>Planctomycetota</taxon>
        <taxon>Planctomycetia</taxon>
        <taxon>Pirellulales</taxon>
        <taxon>Pirellulaceae</taxon>
        <taxon>Novipirellula</taxon>
    </lineage>
</organism>
<accession>A0ABP8NWW4</accession>
<dbReference type="InterPro" id="IPR050742">
    <property type="entry name" value="Helicase_Restrict-Modif_Enz"/>
</dbReference>
<dbReference type="PANTHER" id="PTHR47396:SF1">
    <property type="entry name" value="ATP-DEPENDENT HELICASE IRC3-RELATED"/>
    <property type="match status" value="1"/>
</dbReference>
<evidence type="ECO:0000313" key="2">
    <source>
        <dbReference type="EMBL" id="GAA4473413.1"/>
    </source>
</evidence>
<feature type="domain" description="Helicase ATP-binding" evidence="1">
    <location>
        <begin position="28"/>
        <end position="259"/>
    </location>
</feature>
<dbReference type="CDD" id="cd18785">
    <property type="entry name" value="SF2_C"/>
    <property type="match status" value="1"/>
</dbReference>
<dbReference type="Pfam" id="PF04851">
    <property type="entry name" value="ResIII"/>
    <property type="match status" value="1"/>
</dbReference>
<dbReference type="PANTHER" id="PTHR47396">
    <property type="entry name" value="TYPE I RESTRICTION ENZYME ECOKI R PROTEIN"/>
    <property type="match status" value="1"/>
</dbReference>
<dbReference type="RefSeq" id="WP_345328482.1">
    <property type="nucleotide sequence ID" value="NZ_BAABGA010000120.1"/>
</dbReference>
<sequence>MPEIRLPDICFRGQLRPSQAEVARIASEKLAMGKRRLHIVAPPGSGKTVMGLYIWAELVGKPALVLSPNSAIQAQWAARTELFEHRHGMDLAPLISTDPQMPGLLTSLTYQSVTLPARATEFTAARAIDLWAQSLIDKNQAASEQEADDWIEGLRDHNPNFYNERLAAFRKQIREQDAIGGRAMTLLHRASLDTLVRLRDYGVGLLILDECHHLMGHWGRVLAEVSEYLNGPVIVGLTATPPDREGKKREDTQRYDHFFGMIDFEVPVPAVVKDGYLAPYQDLAYFVRPSESELEFIASVDQQFSKLVEELCHPCTRSDEPGSLILRPPESLIDWLVRVLRDQQLPTRRTSQWRLFFTADPRFVTAAVWFLSSQQTALPNNVPELLPSDEAEDERLITLIDRYTRHYLRRSPHAADHQTATRVVDRLRMLGVQITDSGPRACASPVSRVIAYTRNKTRAVVPILRHEAQILGADLRAVVIADFEKSSAIRSEVAHLLDEEAGGAVAAFRMLLDAPETNQLDPVLVTGSSVLVDTDLLDRIISEANAWLQERGINVELSSALQGMFHELNGRGSDWCPRVYVEMLTELFQRGTTRCLVGTRGLLGEGWDANSVNVLVDLSTATTSMTVNQLRGRSLRLDPKQPRKLANNWDVVCIAPEFSKGLDDYRRFLRKHETIFGVCDDGSIEKGVGHVHAAFTQLKPELVDGSVSQLNSDMLVRAAKREAAYELWQIGKTYGGQPIRAVEIGSHQAKFTEGYPPFAKAKRPWDRLSLVSAISEVVFASLQEISQISAASVLKINTRDGGYIRVFLVGVSAEESRIFAQSVRETLGPLSSPRYVIPRSVDVPADTLTNRLLPQLLRPWLERRDRQQWMLHAVPTVLASKRDLAAVFEKHWNAKVSPGQAMFVKNLQGEELVIDAIRNDLSPATIVHEKEMFL</sequence>
<dbReference type="Proteomes" id="UP001500840">
    <property type="component" value="Unassembled WGS sequence"/>
</dbReference>
<dbReference type="SMART" id="SM00487">
    <property type="entry name" value="DEXDc"/>
    <property type="match status" value="1"/>
</dbReference>
<gene>
    <name evidence="2" type="ORF">GCM10023156_71340</name>
</gene>
<dbReference type="SUPFAM" id="SSF52540">
    <property type="entry name" value="P-loop containing nucleoside triphosphate hydrolases"/>
    <property type="match status" value="2"/>
</dbReference>
<proteinExistence type="predicted"/>
<evidence type="ECO:0000313" key="3">
    <source>
        <dbReference type="Proteomes" id="UP001500840"/>
    </source>
</evidence>
<dbReference type="InterPro" id="IPR006935">
    <property type="entry name" value="Helicase/UvrB_N"/>
</dbReference>
<dbReference type="Gene3D" id="3.40.50.300">
    <property type="entry name" value="P-loop containing nucleotide triphosphate hydrolases"/>
    <property type="match status" value="2"/>
</dbReference>
<dbReference type="PROSITE" id="PS51192">
    <property type="entry name" value="HELICASE_ATP_BIND_1"/>
    <property type="match status" value="1"/>
</dbReference>
<reference evidence="3" key="1">
    <citation type="journal article" date="2019" name="Int. J. Syst. Evol. Microbiol.">
        <title>The Global Catalogue of Microorganisms (GCM) 10K type strain sequencing project: providing services to taxonomists for standard genome sequencing and annotation.</title>
        <authorList>
            <consortium name="The Broad Institute Genomics Platform"/>
            <consortium name="The Broad Institute Genome Sequencing Center for Infectious Disease"/>
            <person name="Wu L."/>
            <person name="Ma J."/>
        </authorList>
    </citation>
    <scope>NUCLEOTIDE SEQUENCE [LARGE SCALE GENOMIC DNA]</scope>
    <source>
        <strain evidence="3">JCM 17759</strain>
    </source>
</reference>
<name>A0ABP8NWW4_9BACT</name>